<evidence type="ECO:0000256" key="5">
    <source>
        <dbReference type="ARBA" id="ARBA00022737"/>
    </source>
</evidence>
<comment type="caution">
    <text evidence="11">The sequence shown here is derived from an EMBL/GenBank/DDBJ whole genome shotgun (WGS) entry which is preliminary data.</text>
</comment>
<dbReference type="PRINTS" id="PR00019">
    <property type="entry name" value="LEURICHRPT"/>
</dbReference>
<keyword evidence="9" id="KW-0325">Glycoprotein</keyword>
<dbReference type="Proteomes" id="UP000193642">
    <property type="component" value="Unassembled WGS sequence"/>
</dbReference>
<evidence type="ECO:0000313" key="11">
    <source>
        <dbReference type="EMBL" id="ORY36377.1"/>
    </source>
</evidence>
<evidence type="ECO:0000256" key="4">
    <source>
        <dbReference type="ARBA" id="ARBA00022729"/>
    </source>
</evidence>
<dbReference type="Gene3D" id="3.80.10.10">
    <property type="entry name" value="Ribonuclease Inhibitor"/>
    <property type="match status" value="1"/>
</dbReference>
<dbReference type="STRING" id="329046.A0A1Y2BP64"/>
<evidence type="ECO:0000256" key="3">
    <source>
        <dbReference type="ARBA" id="ARBA00022692"/>
    </source>
</evidence>
<dbReference type="AlphaFoldDB" id="A0A1Y2BP64"/>
<protein>
    <submittedName>
        <fullName evidence="11">L domain-like protein</fullName>
    </submittedName>
</protein>
<keyword evidence="2" id="KW-0433">Leucine-rich repeat</keyword>
<evidence type="ECO:0000256" key="8">
    <source>
        <dbReference type="ARBA" id="ARBA00023170"/>
    </source>
</evidence>
<dbReference type="SUPFAM" id="SSF52058">
    <property type="entry name" value="L domain-like"/>
    <property type="match status" value="1"/>
</dbReference>
<evidence type="ECO:0000256" key="9">
    <source>
        <dbReference type="ARBA" id="ARBA00023180"/>
    </source>
</evidence>
<organism evidence="11 12">
    <name type="scientific">Rhizoclosmatium globosum</name>
    <dbReference type="NCBI Taxonomy" id="329046"/>
    <lineage>
        <taxon>Eukaryota</taxon>
        <taxon>Fungi</taxon>
        <taxon>Fungi incertae sedis</taxon>
        <taxon>Chytridiomycota</taxon>
        <taxon>Chytridiomycota incertae sedis</taxon>
        <taxon>Chytridiomycetes</taxon>
        <taxon>Chytridiales</taxon>
        <taxon>Chytriomycetaceae</taxon>
        <taxon>Rhizoclosmatium</taxon>
    </lineage>
</organism>
<gene>
    <name evidence="11" type="ORF">BCR33DRAFT_790415</name>
</gene>
<keyword evidence="6" id="KW-1133">Transmembrane helix</keyword>
<dbReference type="EMBL" id="MCGO01000056">
    <property type="protein sequence ID" value="ORY36377.1"/>
    <property type="molecule type" value="Genomic_DNA"/>
</dbReference>
<keyword evidence="4" id="KW-0732">Signal</keyword>
<comment type="subcellular location">
    <subcellularLocation>
        <location evidence="1">Membrane</location>
        <topology evidence="1">Single-pass membrane protein</topology>
    </subcellularLocation>
</comment>
<name>A0A1Y2BP64_9FUNG</name>
<accession>A0A1Y2BP64</accession>
<evidence type="ECO:0000256" key="10">
    <source>
        <dbReference type="SAM" id="MobiDB-lite"/>
    </source>
</evidence>
<dbReference type="InterPro" id="IPR032675">
    <property type="entry name" value="LRR_dom_sf"/>
</dbReference>
<evidence type="ECO:0000256" key="2">
    <source>
        <dbReference type="ARBA" id="ARBA00022614"/>
    </source>
</evidence>
<proteinExistence type="predicted"/>
<dbReference type="GO" id="GO:0016020">
    <property type="term" value="C:membrane"/>
    <property type="evidence" value="ECO:0007669"/>
    <property type="project" value="UniProtKB-SubCell"/>
</dbReference>
<dbReference type="PANTHER" id="PTHR27000">
    <property type="entry name" value="LEUCINE-RICH REPEAT RECEPTOR-LIKE PROTEIN KINASE FAMILY PROTEIN-RELATED"/>
    <property type="match status" value="1"/>
</dbReference>
<evidence type="ECO:0000256" key="7">
    <source>
        <dbReference type="ARBA" id="ARBA00023136"/>
    </source>
</evidence>
<sequence>MSDCYGICDSYAGCVATVWVDDPAHSDYRCCLKNGMNQGAVDNRCTVNLPGGSGYLNGIWLSGGDLSNAVDNDTTGNTCRNTCAQNNNCIVGVLKSNVCYLKSSIGTSQNDASAKLVVPQPVGFRTTTTSTTTFTTTTTSSTTMTTTSTTSTTRTTTSSTTTTRTTNPNFDHFHYHYINKYFNNLNYSTSTCSTSTSTMTTSTTSSTSTSSSTSSTLTSSTTLTTSTTTTSLTTTSSTSTTLTTSNIVMITTPTSTSTNFLSTTLALAPTIFSVSTLVSATTRPSTTMSTTITISNTLMTSLPTNSMTRTTTTTTTTTTVIPTPTPANWVVLNGVDSSGLEIGCYSQGQLFGDITKCVAYVYYSSTSQCCAKYQLSPVTLNNTTSLYIPGGTGKVPGVGVNGFDIGKSIPDSDTSGETCRGSCAATVNCTVGVLIQGNCFLKSAIGTPVINAAALLVVPTLKANTSVIHQECIDLKASFPSVSYTFDCATIFPDVIYPIYSLKTQRRHRERRDYVRYVKFQDFRVRHIIFPRLGLSQEIPPTISEFGILQILDLSGNQLVGTLPTQLAKLPEIQLVNLAANQLSGTIPSQIAQLSNLQTLDLSQNSFVGTLPPQLGQLPNLKALAVEGNLLTGTVPPVLAAKKGVQVKFGLNCLNNQPNQRAYCYRKAPDCRAISLDSGYQDPKWKPLWDALANADNDMNAFDKAVDQMGYAYFGVREYDFQAFRRYAQQRIWCMKTYSDFVFLG</sequence>
<evidence type="ECO:0000256" key="6">
    <source>
        <dbReference type="ARBA" id="ARBA00022989"/>
    </source>
</evidence>
<reference evidence="11 12" key="1">
    <citation type="submission" date="2016-07" db="EMBL/GenBank/DDBJ databases">
        <title>Pervasive Adenine N6-methylation of Active Genes in Fungi.</title>
        <authorList>
            <consortium name="DOE Joint Genome Institute"/>
            <person name="Mondo S.J."/>
            <person name="Dannebaum R.O."/>
            <person name="Kuo R.C."/>
            <person name="Labutti K."/>
            <person name="Haridas S."/>
            <person name="Kuo A."/>
            <person name="Salamov A."/>
            <person name="Ahrendt S.R."/>
            <person name="Lipzen A."/>
            <person name="Sullivan W."/>
            <person name="Andreopoulos W.B."/>
            <person name="Clum A."/>
            <person name="Lindquist E."/>
            <person name="Daum C."/>
            <person name="Ramamoorthy G.K."/>
            <person name="Gryganskyi A."/>
            <person name="Culley D."/>
            <person name="Magnuson J.K."/>
            <person name="James T.Y."/>
            <person name="O'Malley M.A."/>
            <person name="Stajich J.E."/>
            <person name="Spatafora J.W."/>
            <person name="Visel A."/>
            <person name="Grigoriev I.V."/>
        </authorList>
    </citation>
    <scope>NUCLEOTIDE SEQUENCE [LARGE SCALE GENOMIC DNA]</scope>
    <source>
        <strain evidence="11 12">JEL800</strain>
    </source>
</reference>
<dbReference type="PANTHER" id="PTHR27000:SF642">
    <property type="entry name" value="INACTIVE LEUCINE-RICH REPEAT RECEPTOR KINASE XIAO-RELATED"/>
    <property type="match status" value="1"/>
</dbReference>
<keyword evidence="5" id="KW-0677">Repeat</keyword>
<keyword evidence="8" id="KW-0675">Receptor</keyword>
<keyword evidence="12" id="KW-1185">Reference proteome</keyword>
<feature type="region of interest" description="Disordered" evidence="10">
    <location>
        <begin position="144"/>
        <end position="163"/>
    </location>
</feature>
<dbReference type="Pfam" id="PF00560">
    <property type="entry name" value="LRR_1"/>
    <property type="match status" value="1"/>
</dbReference>
<evidence type="ECO:0000313" key="12">
    <source>
        <dbReference type="Proteomes" id="UP000193642"/>
    </source>
</evidence>
<keyword evidence="7" id="KW-0472">Membrane</keyword>
<keyword evidence="3" id="KW-0812">Transmembrane</keyword>
<feature type="region of interest" description="Disordered" evidence="10">
    <location>
        <begin position="199"/>
        <end position="221"/>
    </location>
</feature>
<dbReference type="Pfam" id="PF13855">
    <property type="entry name" value="LRR_8"/>
    <property type="match status" value="1"/>
</dbReference>
<dbReference type="OrthoDB" id="676979at2759"/>
<dbReference type="FunFam" id="3.80.10.10:FF:000383">
    <property type="entry name" value="Leucine-rich repeat receptor protein kinase EMS1"/>
    <property type="match status" value="1"/>
</dbReference>
<dbReference type="InterPro" id="IPR001611">
    <property type="entry name" value="Leu-rich_rpt"/>
</dbReference>
<evidence type="ECO:0000256" key="1">
    <source>
        <dbReference type="ARBA" id="ARBA00004167"/>
    </source>
</evidence>